<proteinExistence type="predicted"/>
<dbReference type="EMBL" id="JANFAV010000001">
    <property type="protein sequence ID" value="MCW6533675.1"/>
    <property type="molecule type" value="Genomic_DNA"/>
</dbReference>
<dbReference type="AlphaFoldDB" id="A0AA42CNK5"/>
<sequence length="713" mass="77403">MVKGHKRRAIAGLTAFAASTIVAGGAVWACADNSCSAEWRLASPSFACGGQAMLNPGNDTRINMVLLMRSLMPPRGGEARATPGNDDRQFGHTFMSWDGLRQAFWPQPAATSSAPSQGAADAPRICADQDLAVDAFKAALAQERALPAAERDALSALRTQMSCREVKWEDAPVTSKPGRDYLAYLKAAYAFYGNDWTAARQGFAALARARTGWVAEAAHYMPIRIGLRAAVAGTTDQYGDFAGTDKVDRAALGEAREAIAAYLKAYPKGLYAESAEGLKRRVAWLGGDNITLIRAYEKLLATTPGDSEASALLAEEIDRKLLDTDDSATHIAAAGDTPLLLAIADLKRMRREDGKEYSFPADELAQQKPHFAARPDLYTLLEATRRYYAGEDPKAILALLPDAAKAGSFTPLAFSRQMLRGMALARTGDVNEAGFWRDMMGGAAPLFQRPLVEMGLAIRWQRDGRVAQVFAPGSPINDAATREILLQTVATPAILRGVGKDATRPAHERDIAWFTLLYKDLNRGAYGDFGRDIASLPANAGADGGLWSFSLQDRVPAGLFRKGTWAEDYACPSITQTAATLARAPADRRAQLCLGEFYRLNGFDGFSLFRADGEKEWLGAGPDGFPGRPMSRDALYDAVIADQRAAPEERAYALYRAVMCYAPSAYNGCSGPHATSAESDAAQAPIARRKAWFTELKTRYPNSRWAKSLRYYW</sequence>
<keyword evidence="1" id="KW-0732">Signal</keyword>
<comment type="caution">
    <text evidence="2">The sequence shown here is derived from an EMBL/GenBank/DDBJ whole genome shotgun (WGS) entry which is preliminary data.</text>
</comment>
<evidence type="ECO:0000313" key="2">
    <source>
        <dbReference type="EMBL" id="MCW6533675.1"/>
    </source>
</evidence>
<evidence type="ECO:0000256" key="1">
    <source>
        <dbReference type="SAM" id="SignalP"/>
    </source>
</evidence>
<protein>
    <recommendedName>
        <fullName evidence="4">Outer membrane assembly lipoprotein YfiO</fullName>
    </recommendedName>
</protein>
<evidence type="ECO:0008006" key="4">
    <source>
        <dbReference type="Google" id="ProtNLM"/>
    </source>
</evidence>
<gene>
    <name evidence="2" type="ORF">NEE01_02615</name>
</gene>
<dbReference type="Proteomes" id="UP001165565">
    <property type="component" value="Unassembled WGS sequence"/>
</dbReference>
<accession>A0AA42CNK5</accession>
<feature type="chain" id="PRO_5041348666" description="Outer membrane assembly lipoprotein YfiO" evidence="1">
    <location>
        <begin position="24"/>
        <end position="713"/>
    </location>
</feature>
<feature type="signal peptide" evidence="1">
    <location>
        <begin position="1"/>
        <end position="23"/>
    </location>
</feature>
<keyword evidence="3" id="KW-1185">Reference proteome</keyword>
<organism evidence="2 3">
    <name type="scientific">Sphingomonas lycopersici</name>
    <dbReference type="NCBI Taxonomy" id="2951807"/>
    <lineage>
        <taxon>Bacteria</taxon>
        <taxon>Pseudomonadati</taxon>
        <taxon>Pseudomonadota</taxon>
        <taxon>Alphaproteobacteria</taxon>
        <taxon>Sphingomonadales</taxon>
        <taxon>Sphingomonadaceae</taxon>
        <taxon>Sphingomonas</taxon>
    </lineage>
</organism>
<reference evidence="2" key="1">
    <citation type="submission" date="2022-06" db="EMBL/GenBank/DDBJ databases">
        <title>Sphingomonas sp. nov. isolated from rhizosphere soil of tomato.</title>
        <authorList>
            <person name="Dong H."/>
            <person name="Gao R."/>
        </authorList>
    </citation>
    <scope>NUCLEOTIDE SEQUENCE</scope>
    <source>
        <strain evidence="2">MMSM24</strain>
    </source>
</reference>
<name>A0AA42CNK5_9SPHN</name>
<dbReference type="RefSeq" id="WP_265267704.1">
    <property type="nucleotide sequence ID" value="NZ_JANFAV010000001.1"/>
</dbReference>
<evidence type="ECO:0000313" key="3">
    <source>
        <dbReference type="Proteomes" id="UP001165565"/>
    </source>
</evidence>